<dbReference type="GO" id="GO:0004190">
    <property type="term" value="F:aspartic-type endopeptidase activity"/>
    <property type="evidence" value="ECO:0007669"/>
    <property type="project" value="InterPro"/>
</dbReference>
<protein>
    <submittedName>
        <fullName evidence="4">Uncharacterized protein K02A2.6</fullName>
    </submittedName>
</protein>
<name>A0A8D8FZ43_CULPI</name>
<dbReference type="PANTHER" id="PTHR36943:SF1">
    <property type="entry name" value="CCHC-TYPE DOMAIN-CONTAINING PROTEIN"/>
    <property type="match status" value="1"/>
</dbReference>
<dbReference type="InterPro" id="IPR021109">
    <property type="entry name" value="Peptidase_aspartic_dom_sf"/>
</dbReference>
<feature type="domain" description="Peptidase A2" evidence="3">
    <location>
        <begin position="148"/>
        <end position="224"/>
    </location>
</feature>
<feature type="compositionally biased region" description="Basic and acidic residues" evidence="2">
    <location>
        <begin position="35"/>
        <end position="54"/>
    </location>
</feature>
<accession>A0A8D8FZ43</accession>
<dbReference type="Gene3D" id="2.40.70.10">
    <property type="entry name" value="Acid Proteases"/>
    <property type="match status" value="1"/>
</dbReference>
<feature type="region of interest" description="Disordered" evidence="2">
    <location>
        <begin position="1"/>
        <end position="65"/>
    </location>
</feature>
<dbReference type="EMBL" id="HBUE01110007">
    <property type="protein sequence ID" value="CAG6488445.1"/>
    <property type="molecule type" value="Transcribed_RNA"/>
</dbReference>
<dbReference type="Pfam" id="PF13650">
    <property type="entry name" value="Asp_protease_2"/>
    <property type="match status" value="1"/>
</dbReference>
<feature type="compositionally biased region" description="Polar residues" evidence="2">
    <location>
        <begin position="1"/>
        <end position="15"/>
    </location>
</feature>
<dbReference type="PANTHER" id="PTHR36943">
    <property type="entry name" value="CCHC-TYPE DOMAIN-CONTAINING PROTEIN"/>
    <property type="match status" value="1"/>
</dbReference>
<reference evidence="4" key="1">
    <citation type="submission" date="2021-05" db="EMBL/GenBank/DDBJ databases">
        <authorList>
            <person name="Alioto T."/>
            <person name="Alioto T."/>
            <person name="Gomez Garrido J."/>
        </authorList>
    </citation>
    <scope>NUCLEOTIDE SEQUENCE</scope>
</reference>
<dbReference type="PROSITE" id="PS50175">
    <property type="entry name" value="ASP_PROT_RETROV"/>
    <property type="match status" value="1"/>
</dbReference>
<sequence>MIESQPSLVNKVQQQWEDRGRGIGKAQQQWANRGRGHDKQQQQLDRGRDKKQDRSSSPSPVRSTKGRNRWACWLCGGLHKARNCEYQDYRCADCNEIGHREGYCRSSESFYHGREKKTEAVSSNVVTTSRALQKCRKFVSVGLDGTPVQLQLDTASDITVINKQLWKKIGRPKLSAPSVRVTTATGSSLTLVGEFFCDVTIAGSTQYEVIRVTEKPVQLLGLDLLDSFDLGSVPADSFCCNALWSTEREAKWKVEETDPVPRGEQQRTRKKHLDFVCDDLVYALVRSRRSSKWMSGFVLENYKDGTYNVWLRDGRLLRCHTNQMRGSPVAKQVPPLSSGRC</sequence>
<evidence type="ECO:0000259" key="3">
    <source>
        <dbReference type="PROSITE" id="PS50175"/>
    </source>
</evidence>
<keyword evidence="1" id="KW-0378">Hydrolase</keyword>
<dbReference type="SUPFAM" id="SSF50630">
    <property type="entry name" value="Acid proteases"/>
    <property type="match status" value="1"/>
</dbReference>
<dbReference type="GO" id="GO:0006508">
    <property type="term" value="P:proteolysis"/>
    <property type="evidence" value="ECO:0007669"/>
    <property type="project" value="InterPro"/>
</dbReference>
<proteinExistence type="predicted"/>
<organism evidence="4">
    <name type="scientific">Culex pipiens</name>
    <name type="common">House mosquito</name>
    <dbReference type="NCBI Taxonomy" id="7175"/>
    <lineage>
        <taxon>Eukaryota</taxon>
        <taxon>Metazoa</taxon>
        <taxon>Ecdysozoa</taxon>
        <taxon>Arthropoda</taxon>
        <taxon>Hexapoda</taxon>
        <taxon>Insecta</taxon>
        <taxon>Pterygota</taxon>
        <taxon>Neoptera</taxon>
        <taxon>Endopterygota</taxon>
        <taxon>Diptera</taxon>
        <taxon>Nematocera</taxon>
        <taxon>Culicoidea</taxon>
        <taxon>Culicidae</taxon>
        <taxon>Culicinae</taxon>
        <taxon>Culicini</taxon>
        <taxon>Culex</taxon>
        <taxon>Culex</taxon>
    </lineage>
</organism>
<dbReference type="AlphaFoldDB" id="A0A8D8FZ43"/>
<evidence type="ECO:0000256" key="1">
    <source>
        <dbReference type="ARBA" id="ARBA00022801"/>
    </source>
</evidence>
<dbReference type="InterPro" id="IPR001995">
    <property type="entry name" value="Peptidase_A2_cat"/>
</dbReference>
<evidence type="ECO:0000256" key="2">
    <source>
        <dbReference type="SAM" id="MobiDB-lite"/>
    </source>
</evidence>
<evidence type="ECO:0000313" key="4">
    <source>
        <dbReference type="EMBL" id="CAG6488445.1"/>
    </source>
</evidence>